<dbReference type="GO" id="GO:0005856">
    <property type="term" value="C:cytoskeleton"/>
    <property type="evidence" value="ECO:0007669"/>
    <property type="project" value="UniProtKB-SubCell"/>
</dbReference>
<protein>
    <submittedName>
        <fullName evidence="10">TACC_C domain-containing protein</fullName>
    </submittedName>
</protein>
<sequence length="425" mass="48105">MEGEYASSEGESLNTPEMHSSEASQQESFTESLPVASDQPIGEETVAVVTSAAPTLPVAITADVTSDCAVVVDNLKSPENLKIISNVDSRTITRPRRQQVSGDVEVFKETSTVIPPTISATVQHINSTPVRKLDQGLKSSNELSIHEGLKRGDGKQPIHRTRQKTVTVYSQLSSEVANVFNERKEKIGDDSIAEVQNRIQTFISAKEREWASTFEKLMEEVNSREHKAAEYKVLVLEYDRRVKQMIEILKAGSKVNASNQSRQQKTIIGDPGPERTVSPDELALLRKERDQLAEDVMSWETSYNELYKRYERLKQASLEFRKTADDTKQAYDKLQQQHEEVKRKFGLLRAQAENELNRANVEMERQEKQRENDTLCLRLKVKHLEAKNSALATSLKAKTRELADMETLFEDIVHKADKNATEDFE</sequence>
<feature type="region of interest" description="Disordered" evidence="7">
    <location>
        <begin position="1"/>
        <end position="38"/>
    </location>
</feature>
<name>A0A0N5AN59_9BILA</name>
<evidence type="ECO:0000313" key="10">
    <source>
        <dbReference type="WBParaSite" id="SMUV_0000603501-mRNA-1"/>
    </source>
</evidence>
<evidence type="ECO:0000259" key="8">
    <source>
        <dbReference type="Pfam" id="PF05010"/>
    </source>
</evidence>
<dbReference type="WBParaSite" id="SMUV_0000603501-mRNA-1">
    <property type="protein sequence ID" value="SMUV_0000603501-mRNA-1"/>
    <property type="gene ID" value="SMUV_0000603501"/>
</dbReference>
<dbReference type="InterPro" id="IPR007707">
    <property type="entry name" value="TACC_C"/>
</dbReference>
<keyword evidence="9" id="KW-1185">Reference proteome</keyword>
<feature type="coiled-coil region" evidence="6">
    <location>
        <begin position="324"/>
        <end position="373"/>
    </location>
</feature>
<comment type="similarity">
    <text evidence="2">Belongs to the TACC family.</text>
</comment>
<feature type="domain" description="Transforming acidic coiled-coil-containing protein C-terminal" evidence="8">
    <location>
        <begin position="207"/>
        <end position="412"/>
    </location>
</feature>
<evidence type="ECO:0000256" key="1">
    <source>
        <dbReference type="ARBA" id="ARBA00004245"/>
    </source>
</evidence>
<reference evidence="10" key="1">
    <citation type="submission" date="2017-02" db="UniProtKB">
        <authorList>
            <consortium name="WormBaseParasite"/>
        </authorList>
    </citation>
    <scope>IDENTIFICATION</scope>
</reference>
<proteinExistence type="inferred from homology"/>
<keyword evidence="5" id="KW-0206">Cytoskeleton</keyword>
<comment type="subcellular location">
    <subcellularLocation>
        <location evidence="1">Cytoplasm</location>
        <location evidence="1">Cytoskeleton</location>
    </subcellularLocation>
</comment>
<dbReference type="AlphaFoldDB" id="A0A0N5AN59"/>
<accession>A0A0N5AN59</accession>
<evidence type="ECO:0000256" key="2">
    <source>
        <dbReference type="ARBA" id="ARBA00009423"/>
    </source>
</evidence>
<keyword evidence="4 6" id="KW-0175">Coiled coil</keyword>
<evidence type="ECO:0000256" key="5">
    <source>
        <dbReference type="ARBA" id="ARBA00023212"/>
    </source>
</evidence>
<dbReference type="Pfam" id="PF05010">
    <property type="entry name" value="TACC_C"/>
    <property type="match status" value="1"/>
</dbReference>
<evidence type="ECO:0000313" key="9">
    <source>
        <dbReference type="Proteomes" id="UP000046393"/>
    </source>
</evidence>
<feature type="compositionally biased region" description="Polar residues" evidence="7">
    <location>
        <begin position="9"/>
        <end position="31"/>
    </location>
</feature>
<evidence type="ECO:0000256" key="4">
    <source>
        <dbReference type="ARBA" id="ARBA00023054"/>
    </source>
</evidence>
<evidence type="ECO:0000256" key="6">
    <source>
        <dbReference type="SAM" id="Coils"/>
    </source>
</evidence>
<evidence type="ECO:0000256" key="7">
    <source>
        <dbReference type="SAM" id="MobiDB-lite"/>
    </source>
</evidence>
<dbReference type="STRING" id="451379.A0A0N5AN59"/>
<dbReference type="Proteomes" id="UP000046393">
    <property type="component" value="Unplaced"/>
</dbReference>
<keyword evidence="3" id="KW-0963">Cytoplasm</keyword>
<evidence type="ECO:0000256" key="3">
    <source>
        <dbReference type="ARBA" id="ARBA00022490"/>
    </source>
</evidence>
<organism evidence="9 10">
    <name type="scientific">Syphacia muris</name>
    <dbReference type="NCBI Taxonomy" id="451379"/>
    <lineage>
        <taxon>Eukaryota</taxon>
        <taxon>Metazoa</taxon>
        <taxon>Ecdysozoa</taxon>
        <taxon>Nematoda</taxon>
        <taxon>Chromadorea</taxon>
        <taxon>Rhabditida</taxon>
        <taxon>Spirurina</taxon>
        <taxon>Oxyuridomorpha</taxon>
        <taxon>Oxyuroidea</taxon>
        <taxon>Oxyuridae</taxon>
        <taxon>Syphacia</taxon>
    </lineage>
</organism>